<feature type="region of interest" description="Disordered" evidence="1">
    <location>
        <begin position="49"/>
        <end position="90"/>
    </location>
</feature>
<keyword evidence="2" id="KW-0812">Transmembrane</keyword>
<organism evidence="3 4">
    <name type="scientific">Synaphobranchus kaupii</name>
    <name type="common">Kaup's arrowtooth eel</name>
    <dbReference type="NCBI Taxonomy" id="118154"/>
    <lineage>
        <taxon>Eukaryota</taxon>
        <taxon>Metazoa</taxon>
        <taxon>Chordata</taxon>
        <taxon>Craniata</taxon>
        <taxon>Vertebrata</taxon>
        <taxon>Euteleostomi</taxon>
        <taxon>Actinopterygii</taxon>
        <taxon>Neopterygii</taxon>
        <taxon>Teleostei</taxon>
        <taxon>Anguilliformes</taxon>
        <taxon>Synaphobranchidae</taxon>
        <taxon>Synaphobranchus</taxon>
    </lineage>
</organism>
<gene>
    <name evidence="3" type="ORF">SKAU_G00061740</name>
</gene>
<evidence type="ECO:0000313" key="3">
    <source>
        <dbReference type="EMBL" id="KAJ8375594.1"/>
    </source>
</evidence>
<protein>
    <submittedName>
        <fullName evidence="3">Uncharacterized protein</fullName>
    </submittedName>
</protein>
<evidence type="ECO:0000256" key="2">
    <source>
        <dbReference type="SAM" id="Phobius"/>
    </source>
</evidence>
<feature type="transmembrane region" description="Helical" evidence="2">
    <location>
        <begin position="21"/>
        <end position="44"/>
    </location>
</feature>
<evidence type="ECO:0000313" key="4">
    <source>
        <dbReference type="Proteomes" id="UP001152622"/>
    </source>
</evidence>
<evidence type="ECO:0000256" key="1">
    <source>
        <dbReference type="SAM" id="MobiDB-lite"/>
    </source>
</evidence>
<dbReference type="AlphaFoldDB" id="A0A9Q1G673"/>
<sequence>MTPVFYVNGPERRGGLMRRLGCGKTTGLCILGLISILGMLSILLTSDNHKGAQNESDTTQEDPEDPSQNPQFSTPAVLPGNPYATPTPTRTGVRECIKTFTSYFLWLCSVATRTHRALAI</sequence>
<reference evidence="3" key="1">
    <citation type="journal article" date="2023" name="Science">
        <title>Genome structures resolve the early diversification of teleost fishes.</title>
        <authorList>
            <person name="Parey E."/>
            <person name="Louis A."/>
            <person name="Montfort J."/>
            <person name="Bouchez O."/>
            <person name="Roques C."/>
            <person name="Iampietro C."/>
            <person name="Lluch J."/>
            <person name="Castinel A."/>
            <person name="Donnadieu C."/>
            <person name="Desvignes T."/>
            <person name="Floi Bucao C."/>
            <person name="Jouanno E."/>
            <person name="Wen M."/>
            <person name="Mejri S."/>
            <person name="Dirks R."/>
            <person name="Jansen H."/>
            <person name="Henkel C."/>
            <person name="Chen W.J."/>
            <person name="Zahm M."/>
            <person name="Cabau C."/>
            <person name="Klopp C."/>
            <person name="Thompson A.W."/>
            <person name="Robinson-Rechavi M."/>
            <person name="Braasch I."/>
            <person name="Lecointre G."/>
            <person name="Bobe J."/>
            <person name="Postlethwait J.H."/>
            <person name="Berthelot C."/>
            <person name="Roest Crollius H."/>
            <person name="Guiguen Y."/>
        </authorList>
    </citation>
    <scope>NUCLEOTIDE SEQUENCE</scope>
    <source>
        <strain evidence="3">WJC10195</strain>
    </source>
</reference>
<dbReference type="Proteomes" id="UP001152622">
    <property type="component" value="Chromosome 2"/>
</dbReference>
<keyword evidence="2" id="KW-0472">Membrane</keyword>
<comment type="caution">
    <text evidence="3">The sequence shown here is derived from an EMBL/GenBank/DDBJ whole genome shotgun (WGS) entry which is preliminary data.</text>
</comment>
<proteinExistence type="predicted"/>
<accession>A0A9Q1G673</accession>
<keyword evidence="4" id="KW-1185">Reference proteome</keyword>
<keyword evidence="2" id="KW-1133">Transmembrane helix</keyword>
<dbReference type="EMBL" id="JAINUF010000002">
    <property type="protein sequence ID" value="KAJ8375594.1"/>
    <property type="molecule type" value="Genomic_DNA"/>
</dbReference>
<name>A0A9Q1G673_SYNKA</name>